<dbReference type="InterPro" id="IPR001733">
    <property type="entry name" value="Peptidase_S26B"/>
</dbReference>
<dbReference type="RefSeq" id="WP_069033156.1">
    <property type="nucleotide sequence ID" value="NZ_MDKC01000007.1"/>
</dbReference>
<feature type="transmembrane region" description="Helical" evidence="6">
    <location>
        <begin position="150"/>
        <end position="169"/>
    </location>
</feature>
<evidence type="ECO:0000256" key="6">
    <source>
        <dbReference type="SAM" id="Phobius"/>
    </source>
</evidence>
<evidence type="ECO:0000313" key="8">
    <source>
        <dbReference type="Proteomes" id="UP000094580"/>
    </source>
</evidence>
<dbReference type="PANTHER" id="PTHR10806">
    <property type="entry name" value="SIGNAL PEPTIDASE COMPLEX CATALYTIC SUBUNIT SEC11"/>
    <property type="match status" value="1"/>
</dbReference>
<proteinExistence type="predicted"/>
<dbReference type="Proteomes" id="UP000094580">
    <property type="component" value="Unassembled WGS sequence"/>
</dbReference>
<protein>
    <recommendedName>
        <fullName evidence="5">Signal peptidase I</fullName>
        <ecNumber evidence="5">3.4.21.89</ecNumber>
    </recommendedName>
</protein>
<gene>
    <name evidence="7" type="ORF">BED47_18940</name>
</gene>
<keyword evidence="2 6" id="KW-0812">Transmembrane</keyword>
<dbReference type="InterPro" id="IPR036286">
    <property type="entry name" value="LexA/Signal_pep-like_sf"/>
</dbReference>
<evidence type="ECO:0000256" key="5">
    <source>
        <dbReference type="NCBIfam" id="TIGR02228"/>
    </source>
</evidence>
<sequence length="180" mass="19964">MKKLVIISINLIKLIGLVILCIMAFIVLSSKITGQEPTIKGYQLKTVLSGSMEPIFQTGSIIQIKLEPNNYAYQKGDIITFHTKDRLVTHRILEVKNKNGEITYKTKGDNNNGPDLWIISQRDVIGKYTGITIPYLGYVMNYANSKIGSALLLIIPGILLIISALYSIIGAKKELEILQG</sequence>
<accession>A0ABX2ZS43</accession>
<feature type="transmembrane region" description="Helical" evidence="6">
    <location>
        <begin position="6"/>
        <end position="28"/>
    </location>
</feature>
<dbReference type="EC" id="3.4.21.89" evidence="5"/>
<dbReference type="CDD" id="cd06530">
    <property type="entry name" value="S26_SPase_I"/>
    <property type="match status" value="1"/>
</dbReference>
<dbReference type="SUPFAM" id="SSF51306">
    <property type="entry name" value="LexA/Signal peptidase"/>
    <property type="match status" value="1"/>
</dbReference>
<keyword evidence="8" id="KW-1185">Reference proteome</keyword>
<evidence type="ECO:0000256" key="2">
    <source>
        <dbReference type="ARBA" id="ARBA00022692"/>
    </source>
</evidence>
<dbReference type="PRINTS" id="PR00728">
    <property type="entry name" value="SIGNALPTASE"/>
</dbReference>
<dbReference type="PANTHER" id="PTHR10806:SF6">
    <property type="entry name" value="SIGNAL PEPTIDASE COMPLEX CATALYTIC SUBUNIT SEC11"/>
    <property type="match status" value="1"/>
</dbReference>
<keyword evidence="4 6" id="KW-0472">Membrane</keyword>
<keyword evidence="3 6" id="KW-1133">Transmembrane helix</keyword>
<name>A0ABX2ZS43_9BACI</name>
<evidence type="ECO:0000256" key="1">
    <source>
        <dbReference type="ARBA" id="ARBA00004370"/>
    </source>
</evidence>
<organism evidence="7 8">
    <name type="scientific">Gottfriedia luciferensis</name>
    <dbReference type="NCBI Taxonomy" id="178774"/>
    <lineage>
        <taxon>Bacteria</taxon>
        <taxon>Bacillati</taxon>
        <taxon>Bacillota</taxon>
        <taxon>Bacilli</taxon>
        <taxon>Bacillales</taxon>
        <taxon>Bacillaceae</taxon>
        <taxon>Gottfriedia</taxon>
    </lineage>
</organism>
<reference evidence="7 8" key="1">
    <citation type="submission" date="2016-07" db="EMBL/GenBank/DDBJ databases">
        <authorList>
            <person name="Townsley L."/>
            <person name="Shank E.A."/>
        </authorList>
    </citation>
    <scope>NUCLEOTIDE SEQUENCE [LARGE SCALE GENOMIC DNA]</scope>
    <source>
        <strain evidence="7 8">CH01</strain>
    </source>
</reference>
<comment type="caution">
    <text evidence="7">The sequence shown here is derived from an EMBL/GenBank/DDBJ whole genome shotgun (WGS) entry which is preliminary data.</text>
</comment>
<dbReference type="NCBIfam" id="TIGR02228">
    <property type="entry name" value="sigpep_I_arch"/>
    <property type="match status" value="1"/>
</dbReference>
<dbReference type="EMBL" id="MDKC01000007">
    <property type="protein sequence ID" value="ODG92520.1"/>
    <property type="molecule type" value="Genomic_DNA"/>
</dbReference>
<dbReference type="InterPro" id="IPR019533">
    <property type="entry name" value="Peptidase_S26"/>
</dbReference>
<evidence type="ECO:0000256" key="3">
    <source>
        <dbReference type="ARBA" id="ARBA00022989"/>
    </source>
</evidence>
<evidence type="ECO:0000256" key="4">
    <source>
        <dbReference type="ARBA" id="ARBA00023136"/>
    </source>
</evidence>
<dbReference type="NCBIfam" id="NF046067">
    <property type="entry name" value="SigPepSipWBacil"/>
    <property type="match status" value="1"/>
</dbReference>
<evidence type="ECO:0000313" key="7">
    <source>
        <dbReference type="EMBL" id="ODG92520.1"/>
    </source>
</evidence>
<comment type="subcellular location">
    <subcellularLocation>
        <location evidence="1">Membrane</location>
    </subcellularLocation>
</comment>